<feature type="region of interest" description="Disordered" evidence="1">
    <location>
        <begin position="332"/>
        <end position="361"/>
    </location>
</feature>
<evidence type="ECO:0000256" key="2">
    <source>
        <dbReference type="SAM" id="SignalP"/>
    </source>
</evidence>
<protein>
    <recommendedName>
        <fullName evidence="5">CBM-cenC domain-containing protein</fullName>
    </recommendedName>
</protein>
<dbReference type="Proteomes" id="UP001175000">
    <property type="component" value="Unassembled WGS sequence"/>
</dbReference>
<accession>A0AA39WVY1</accession>
<comment type="caution">
    <text evidence="3">The sequence shown here is derived from an EMBL/GenBank/DDBJ whole genome shotgun (WGS) entry which is preliminary data.</text>
</comment>
<evidence type="ECO:0000313" key="4">
    <source>
        <dbReference type="Proteomes" id="UP001175000"/>
    </source>
</evidence>
<keyword evidence="2" id="KW-0732">Signal</keyword>
<organism evidence="3 4">
    <name type="scientific">Immersiella caudata</name>
    <dbReference type="NCBI Taxonomy" id="314043"/>
    <lineage>
        <taxon>Eukaryota</taxon>
        <taxon>Fungi</taxon>
        <taxon>Dikarya</taxon>
        <taxon>Ascomycota</taxon>
        <taxon>Pezizomycotina</taxon>
        <taxon>Sordariomycetes</taxon>
        <taxon>Sordariomycetidae</taxon>
        <taxon>Sordariales</taxon>
        <taxon>Lasiosphaeriaceae</taxon>
        <taxon>Immersiella</taxon>
    </lineage>
</organism>
<proteinExistence type="predicted"/>
<sequence length="620" mass="65825">MRLTSALLGALAARSVAAIQEPPVSEECSAEDEVIECFAASSSVASAFCSYTVSGAAATVTVTPTVTETEVVTITDWPTSSIYPLHRRKKRGCTKRGNYSIPPFECLKSLKSAGTIEDARFTSACSCIGVGTVTETISAPASTYTVTETTFPPWKPTSCEPVSVIVSTVTISVPESWSPVTSTVTVTDEVEVETTVTATTTKRFKGKGKGKGKHTTTVTVTEEGEDQWLTTTVTESGEDEWFTATVTESGEDVYVTVTSTDTAIETTTKWAWHGKGKGPHGPPKTHTVTATATETLTSTQTELSWSTETTVTNYYSTETTVEIETTTAWSTEVETSTAYSTETETSTAWSTETHWSTETQTSTEISVAWSTETATSTEISVAWSTETATSTAWSTATATTTDWAVSWSTETATSTEISVAWSTETATSTEISVAWSTTVSVTATTTTTTATVTATPTWSACIKNGGFENPSDPDYGWTWPSNNSNKKVEIVGAASPPSAKKGSDGSIKALSLWSQNNNKASASQTIDCIPNTKYLLIFDVIEGSGTHSSSVVKAFIGGAQITDVSNANIGAAWYPVSTTFTCSSNTKIELEVTAPSNQGSSVRQATYLFDGFQAFPLGFF</sequence>
<feature type="chain" id="PRO_5041276779" description="CBM-cenC domain-containing protein" evidence="2">
    <location>
        <begin position="19"/>
        <end position="620"/>
    </location>
</feature>
<keyword evidence="4" id="KW-1185">Reference proteome</keyword>
<feature type="signal peptide" evidence="2">
    <location>
        <begin position="1"/>
        <end position="18"/>
    </location>
</feature>
<evidence type="ECO:0000313" key="3">
    <source>
        <dbReference type="EMBL" id="KAK0622633.1"/>
    </source>
</evidence>
<evidence type="ECO:0008006" key="5">
    <source>
        <dbReference type="Google" id="ProtNLM"/>
    </source>
</evidence>
<gene>
    <name evidence="3" type="ORF">B0T14DRAFT_553013</name>
</gene>
<dbReference type="Gene3D" id="2.60.120.260">
    <property type="entry name" value="Galactose-binding domain-like"/>
    <property type="match status" value="1"/>
</dbReference>
<dbReference type="AlphaFoldDB" id="A0AA39WVY1"/>
<reference evidence="3" key="1">
    <citation type="submission" date="2023-06" db="EMBL/GenBank/DDBJ databases">
        <title>Genome-scale phylogeny and comparative genomics of the fungal order Sordariales.</title>
        <authorList>
            <consortium name="Lawrence Berkeley National Laboratory"/>
            <person name="Hensen N."/>
            <person name="Bonometti L."/>
            <person name="Westerberg I."/>
            <person name="Brannstrom I.O."/>
            <person name="Guillou S."/>
            <person name="Cros-Aarteil S."/>
            <person name="Calhoun S."/>
            <person name="Haridas S."/>
            <person name="Kuo A."/>
            <person name="Mondo S."/>
            <person name="Pangilinan J."/>
            <person name="Riley R."/>
            <person name="Labutti K."/>
            <person name="Andreopoulos B."/>
            <person name="Lipzen A."/>
            <person name="Chen C."/>
            <person name="Yanf M."/>
            <person name="Daum C."/>
            <person name="Ng V."/>
            <person name="Clum A."/>
            <person name="Steindorff A."/>
            <person name="Ohm R."/>
            <person name="Martin F."/>
            <person name="Silar P."/>
            <person name="Natvig D."/>
            <person name="Lalanne C."/>
            <person name="Gautier V."/>
            <person name="Ament-Velasquez S.L."/>
            <person name="Kruys A."/>
            <person name="Hutchinson M.I."/>
            <person name="Powell A.J."/>
            <person name="Barry K."/>
            <person name="Miller A.N."/>
            <person name="Grigoriev I.V."/>
            <person name="Debuchy R."/>
            <person name="Gladieux P."/>
            <person name="Thoren M.H."/>
            <person name="Johannesson H."/>
        </authorList>
    </citation>
    <scope>NUCLEOTIDE SEQUENCE</scope>
    <source>
        <strain evidence="3">CBS 606.72</strain>
    </source>
</reference>
<evidence type="ECO:0000256" key="1">
    <source>
        <dbReference type="SAM" id="MobiDB-lite"/>
    </source>
</evidence>
<dbReference type="EMBL" id="JAULSU010000003">
    <property type="protein sequence ID" value="KAK0622633.1"/>
    <property type="molecule type" value="Genomic_DNA"/>
</dbReference>
<name>A0AA39WVY1_9PEZI</name>